<feature type="compositionally biased region" description="Low complexity" evidence="3">
    <location>
        <begin position="96"/>
        <end position="108"/>
    </location>
</feature>
<dbReference type="GO" id="GO:0005634">
    <property type="term" value="C:nucleus"/>
    <property type="evidence" value="ECO:0007669"/>
    <property type="project" value="UniProtKB-SubCell"/>
</dbReference>
<comment type="subcellular location">
    <subcellularLocation>
        <location evidence="1">Nucleus</location>
    </subcellularLocation>
</comment>
<dbReference type="PANTHER" id="PTHR47305:SF2">
    <property type="entry name" value="SAM DOMAIN-CONTAINING PROTEIN"/>
    <property type="match status" value="1"/>
</dbReference>
<comment type="caution">
    <text evidence="4">The sequence shown here is derived from an EMBL/GenBank/DDBJ whole genome shotgun (WGS) entry which is preliminary data.</text>
</comment>
<keyword evidence="2" id="KW-0539">Nucleus</keyword>
<evidence type="ECO:0000256" key="2">
    <source>
        <dbReference type="ARBA" id="ARBA00023242"/>
    </source>
</evidence>
<sequence length="146" mass="16802">MSSNEIHVQESILSDTSYNEEQQKPILNVLNYGQIIHKAIQNLDKNFEVINGKVSKIYYFHAKSMWQNHPLGYAYKNYNYLLSRKIKLQKVKREPFPSSLSYPESESPTMPVERPENDSQSNPVGASYQTEDSQDGSRSLVSTRDP</sequence>
<keyword evidence="5" id="KW-1185">Reference proteome</keyword>
<accession>A0A7J7Y0T0</accession>
<dbReference type="EMBL" id="JABWUV010000005">
    <property type="protein sequence ID" value="KAF6355276.1"/>
    <property type="molecule type" value="Genomic_DNA"/>
</dbReference>
<dbReference type="Proteomes" id="UP000527355">
    <property type="component" value="Unassembled WGS sequence"/>
</dbReference>
<organism evidence="4 5">
    <name type="scientific">Myotis myotis</name>
    <name type="common">Greater mouse-eared bat</name>
    <name type="synonym">Vespertilio myotis</name>
    <dbReference type="NCBI Taxonomy" id="51298"/>
    <lineage>
        <taxon>Eukaryota</taxon>
        <taxon>Metazoa</taxon>
        <taxon>Chordata</taxon>
        <taxon>Craniata</taxon>
        <taxon>Vertebrata</taxon>
        <taxon>Euteleostomi</taxon>
        <taxon>Mammalia</taxon>
        <taxon>Eutheria</taxon>
        <taxon>Laurasiatheria</taxon>
        <taxon>Chiroptera</taxon>
        <taxon>Yangochiroptera</taxon>
        <taxon>Vespertilionidae</taxon>
        <taxon>Myotis</taxon>
    </lineage>
</organism>
<evidence type="ECO:0000256" key="3">
    <source>
        <dbReference type="SAM" id="MobiDB-lite"/>
    </source>
</evidence>
<reference evidence="4 5" key="1">
    <citation type="journal article" date="2020" name="Nature">
        <title>Six reference-quality genomes reveal evolution of bat adaptations.</title>
        <authorList>
            <person name="Jebb D."/>
            <person name="Huang Z."/>
            <person name="Pippel M."/>
            <person name="Hughes G.M."/>
            <person name="Lavrichenko K."/>
            <person name="Devanna P."/>
            <person name="Winkler S."/>
            <person name="Jermiin L.S."/>
            <person name="Skirmuntt E.C."/>
            <person name="Katzourakis A."/>
            <person name="Burkitt-Gray L."/>
            <person name="Ray D.A."/>
            <person name="Sullivan K.A.M."/>
            <person name="Roscito J.G."/>
            <person name="Kirilenko B.M."/>
            <person name="Davalos L.M."/>
            <person name="Corthals A.P."/>
            <person name="Power M.L."/>
            <person name="Jones G."/>
            <person name="Ransome R.D."/>
            <person name="Dechmann D.K.N."/>
            <person name="Locatelli A.G."/>
            <person name="Puechmaille S.J."/>
            <person name="Fedrigo O."/>
            <person name="Jarvis E.D."/>
            <person name="Hiller M."/>
            <person name="Vernes S.C."/>
            <person name="Myers E.W."/>
            <person name="Teeling E.C."/>
        </authorList>
    </citation>
    <scope>NUCLEOTIDE SEQUENCE [LARGE SCALE GENOMIC DNA]</scope>
    <source>
        <strain evidence="4">MMyoMyo1</strain>
        <tissue evidence="4">Flight muscle</tissue>
    </source>
</reference>
<evidence type="ECO:0000313" key="4">
    <source>
        <dbReference type="EMBL" id="KAF6355276.1"/>
    </source>
</evidence>
<proteinExistence type="predicted"/>
<evidence type="ECO:0000256" key="1">
    <source>
        <dbReference type="ARBA" id="ARBA00004123"/>
    </source>
</evidence>
<dbReference type="VEuPathDB" id="HostDB:GeneID_118654064"/>
<protein>
    <submittedName>
        <fullName evidence="4">Uncharacterized protein</fullName>
    </submittedName>
</protein>
<gene>
    <name evidence="4" type="ORF">mMyoMyo1_011454</name>
</gene>
<name>A0A7J7Y0T0_MYOMY</name>
<dbReference type="AlphaFoldDB" id="A0A7J7Y0T0"/>
<dbReference type="PANTHER" id="PTHR47305">
    <property type="entry name" value="BEN DOMAIN-CONTAINING PROTEIN 2"/>
    <property type="match status" value="1"/>
</dbReference>
<evidence type="ECO:0000313" key="5">
    <source>
        <dbReference type="Proteomes" id="UP000527355"/>
    </source>
</evidence>
<feature type="region of interest" description="Disordered" evidence="3">
    <location>
        <begin position="94"/>
        <end position="146"/>
    </location>
</feature>
<feature type="compositionally biased region" description="Polar residues" evidence="3">
    <location>
        <begin position="118"/>
        <end position="146"/>
    </location>
</feature>